<evidence type="ECO:0000313" key="2">
    <source>
        <dbReference type="EMBL" id="MEP0947819.1"/>
    </source>
</evidence>
<feature type="compositionally biased region" description="Polar residues" evidence="1">
    <location>
        <begin position="234"/>
        <end position="246"/>
    </location>
</feature>
<feature type="region of interest" description="Disordered" evidence="1">
    <location>
        <begin position="1"/>
        <end position="43"/>
    </location>
</feature>
<comment type="caution">
    <text evidence="2">The sequence shown here is derived from an EMBL/GenBank/DDBJ whole genome shotgun (WGS) entry which is preliminary data.</text>
</comment>
<dbReference type="EMBL" id="JAMPKX010000005">
    <property type="protein sequence ID" value="MEP0947819.1"/>
    <property type="molecule type" value="Genomic_DNA"/>
</dbReference>
<feature type="region of interest" description="Disordered" evidence="1">
    <location>
        <begin position="217"/>
        <end position="274"/>
    </location>
</feature>
<organism evidence="2 3">
    <name type="scientific">Leptolyngbya subtilissima DQ-A4</name>
    <dbReference type="NCBI Taxonomy" id="2933933"/>
    <lineage>
        <taxon>Bacteria</taxon>
        <taxon>Bacillati</taxon>
        <taxon>Cyanobacteriota</taxon>
        <taxon>Cyanophyceae</taxon>
        <taxon>Leptolyngbyales</taxon>
        <taxon>Leptolyngbyaceae</taxon>
        <taxon>Leptolyngbya group</taxon>
        <taxon>Leptolyngbya</taxon>
    </lineage>
</organism>
<evidence type="ECO:0008006" key="4">
    <source>
        <dbReference type="Google" id="ProtNLM"/>
    </source>
</evidence>
<dbReference type="RefSeq" id="WP_242021450.1">
    <property type="nucleotide sequence ID" value="NZ_JAMPKX010000005.1"/>
</dbReference>
<reference evidence="2 3" key="1">
    <citation type="submission" date="2022-04" db="EMBL/GenBank/DDBJ databases">
        <title>Positive selection, recombination, and allopatry shape intraspecific diversity of widespread and dominant cyanobacteria.</title>
        <authorList>
            <person name="Wei J."/>
            <person name="Shu W."/>
            <person name="Hu C."/>
        </authorList>
    </citation>
    <scope>NUCLEOTIDE SEQUENCE [LARGE SCALE GENOMIC DNA]</scope>
    <source>
        <strain evidence="2 3">DQ-A4</strain>
    </source>
</reference>
<evidence type="ECO:0000256" key="1">
    <source>
        <dbReference type="SAM" id="MobiDB-lite"/>
    </source>
</evidence>
<keyword evidence="3" id="KW-1185">Reference proteome</keyword>
<feature type="compositionally biased region" description="Basic and acidic residues" evidence="1">
    <location>
        <begin position="251"/>
        <end position="261"/>
    </location>
</feature>
<sequence>MLRPEPSRLNAQPRTAQSRSAGAQTNGLSVEATETNSGLPNPGDIDIQQELNKLEELILASPRVPFSGRTLVDEDQLLDQLDAIRLNLPPAFRQAVQILQQRNSLLAESERYAQELIAAAEQQAAQILDELGIVRQAEQMAQQLKAQAQQDCDSLRTQVMGDIEQMQIQAQREWESLRQKALDEQDMIQQEADGYADQVLSSVEQQLSQMLRIIQNGRSHLQPPKEAPVPTPTQRPKSGKGSSPSAMPSDLRADAGSDRPSHRPRPPQKPDPSA</sequence>
<evidence type="ECO:0000313" key="3">
    <source>
        <dbReference type="Proteomes" id="UP001482513"/>
    </source>
</evidence>
<dbReference type="Proteomes" id="UP001482513">
    <property type="component" value="Unassembled WGS sequence"/>
</dbReference>
<feature type="compositionally biased region" description="Polar residues" evidence="1">
    <location>
        <begin position="9"/>
        <end position="39"/>
    </location>
</feature>
<accession>A0ABV0K4W3</accession>
<gene>
    <name evidence="2" type="ORF">NC992_13125</name>
</gene>
<proteinExistence type="predicted"/>
<name>A0ABV0K4W3_9CYAN</name>
<protein>
    <recommendedName>
        <fullName evidence="4">DivIVA domain-containing protein</fullName>
    </recommendedName>
</protein>